<dbReference type="Proteomes" id="UP001500212">
    <property type="component" value="Unassembled WGS sequence"/>
</dbReference>
<dbReference type="Pfam" id="PF00496">
    <property type="entry name" value="SBP_bac_5"/>
    <property type="match status" value="1"/>
</dbReference>
<feature type="region of interest" description="Disordered" evidence="1">
    <location>
        <begin position="290"/>
        <end position="393"/>
    </location>
</feature>
<dbReference type="SUPFAM" id="SSF53850">
    <property type="entry name" value="Periplasmic binding protein-like II"/>
    <property type="match status" value="1"/>
</dbReference>
<keyword evidence="4" id="KW-1185">Reference proteome</keyword>
<evidence type="ECO:0000313" key="4">
    <source>
        <dbReference type="Proteomes" id="UP001500212"/>
    </source>
</evidence>
<dbReference type="InterPro" id="IPR000914">
    <property type="entry name" value="SBP_5_dom"/>
</dbReference>
<dbReference type="Gene3D" id="3.10.105.10">
    <property type="entry name" value="Dipeptide-binding Protein, Domain 3"/>
    <property type="match status" value="1"/>
</dbReference>
<accession>A0ABP8TQI5</accession>
<dbReference type="Gene3D" id="3.40.190.10">
    <property type="entry name" value="Periplasmic binding protein-like II"/>
    <property type="match status" value="1"/>
</dbReference>
<dbReference type="CDD" id="cd00995">
    <property type="entry name" value="PBP2_NikA_DppA_OppA_like"/>
    <property type="match status" value="1"/>
</dbReference>
<dbReference type="EMBL" id="BAABHJ010000017">
    <property type="protein sequence ID" value="GAA4611777.1"/>
    <property type="molecule type" value="Genomic_DNA"/>
</dbReference>
<dbReference type="InterPro" id="IPR011009">
    <property type="entry name" value="Kinase-like_dom_sf"/>
</dbReference>
<dbReference type="InterPro" id="IPR000719">
    <property type="entry name" value="Prot_kinase_dom"/>
</dbReference>
<feature type="compositionally biased region" description="Low complexity" evidence="1">
    <location>
        <begin position="291"/>
        <end position="304"/>
    </location>
</feature>
<dbReference type="PROSITE" id="PS50011">
    <property type="entry name" value="PROTEIN_KINASE_DOM"/>
    <property type="match status" value="1"/>
</dbReference>
<proteinExistence type="predicted"/>
<dbReference type="Gene3D" id="3.30.200.20">
    <property type="entry name" value="Phosphorylase Kinase, domain 1"/>
    <property type="match status" value="1"/>
</dbReference>
<evidence type="ECO:0000259" key="2">
    <source>
        <dbReference type="PROSITE" id="PS50011"/>
    </source>
</evidence>
<name>A0ABP8TQI5_9ACTN</name>
<organism evidence="3 4">
    <name type="scientific">Actinoallomurus liliacearum</name>
    <dbReference type="NCBI Taxonomy" id="1080073"/>
    <lineage>
        <taxon>Bacteria</taxon>
        <taxon>Bacillati</taxon>
        <taxon>Actinomycetota</taxon>
        <taxon>Actinomycetes</taxon>
        <taxon>Streptosporangiales</taxon>
        <taxon>Thermomonosporaceae</taxon>
        <taxon>Actinoallomurus</taxon>
    </lineage>
</organism>
<dbReference type="Pfam" id="PF00069">
    <property type="entry name" value="Pkinase"/>
    <property type="match status" value="1"/>
</dbReference>
<dbReference type="Gene3D" id="3.90.76.10">
    <property type="entry name" value="Dipeptide-binding Protein, Domain 1"/>
    <property type="match status" value="1"/>
</dbReference>
<dbReference type="InterPro" id="IPR039424">
    <property type="entry name" value="SBP_5"/>
</dbReference>
<dbReference type="PANTHER" id="PTHR30290">
    <property type="entry name" value="PERIPLASMIC BINDING COMPONENT OF ABC TRANSPORTER"/>
    <property type="match status" value="1"/>
</dbReference>
<feature type="compositionally biased region" description="Pro residues" evidence="1">
    <location>
        <begin position="305"/>
        <end position="341"/>
    </location>
</feature>
<dbReference type="PROSITE" id="PS00108">
    <property type="entry name" value="PROTEIN_KINASE_ST"/>
    <property type="match status" value="1"/>
</dbReference>
<protein>
    <recommendedName>
        <fullName evidence="2">Protein kinase domain-containing protein</fullName>
    </recommendedName>
</protein>
<feature type="compositionally biased region" description="Low complexity" evidence="1">
    <location>
        <begin position="373"/>
        <end position="382"/>
    </location>
</feature>
<dbReference type="SUPFAM" id="SSF56112">
    <property type="entry name" value="Protein kinase-like (PK-like)"/>
    <property type="match status" value="1"/>
</dbReference>
<evidence type="ECO:0000256" key="1">
    <source>
        <dbReference type="SAM" id="MobiDB-lite"/>
    </source>
</evidence>
<feature type="domain" description="Protein kinase" evidence="2">
    <location>
        <begin position="17"/>
        <end position="270"/>
    </location>
</feature>
<comment type="caution">
    <text evidence="3">The sequence shown here is derived from an EMBL/GenBank/DDBJ whole genome shotgun (WGS) entry which is preliminary data.</text>
</comment>
<dbReference type="Gene3D" id="1.10.510.10">
    <property type="entry name" value="Transferase(Phosphotransferase) domain 1"/>
    <property type="match status" value="1"/>
</dbReference>
<dbReference type="PANTHER" id="PTHR30290:SF83">
    <property type="entry name" value="ABC TRANSPORTER SUBSTRATE-BINDING PROTEIN"/>
    <property type="match status" value="1"/>
</dbReference>
<evidence type="ECO:0000313" key="3">
    <source>
        <dbReference type="EMBL" id="GAA4611777.1"/>
    </source>
</evidence>
<dbReference type="RefSeq" id="WP_345359065.1">
    <property type="nucleotide sequence ID" value="NZ_BAABHJ010000017.1"/>
</dbReference>
<dbReference type="CDD" id="cd14014">
    <property type="entry name" value="STKc_PknB_like"/>
    <property type="match status" value="1"/>
</dbReference>
<gene>
    <name evidence="3" type="ORF">GCM10023195_50110</name>
</gene>
<dbReference type="InterPro" id="IPR008271">
    <property type="entry name" value="Ser/Thr_kinase_AS"/>
</dbReference>
<reference evidence="4" key="1">
    <citation type="journal article" date="2019" name="Int. J. Syst. Evol. Microbiol.">
        <title>The Global Catalogue of Microorganisms (GCM) 10K type strain sequencing project: providing services to taxonomists for standard genome sequencing and annotation.</title>
        <authorList>
            <consortium name="The Broad Institute Genomics Platform"/>
            <consortium name="The Broad Institute Genome Sequencing Center for Infectious Disease"/>
            <person name="Wu L."/>
            <person name="Ma J."/>
        </authorList>
    </citation>
    <scope>NUCLEOTIDE SEQUENCE [LARGE SCALE GENOMIC DNA]</scope>
    <source>
        <strain evidence="4">JCM 17938</strain>
    </source>
</reference>
<sequence length="940" mass="97821">MPGSPLRAGDPERVGAYGLAGRLGEGGQGVVYLGEAPDGRQVAVKLLHAQFSGDTKVRARFAGELASAKRVAPFCTAQILDADVEGDTPYLVSEYIDGPSLRQVVDAEGPRWGASLQRLAIGTVTALAAIHEAGIVHRDFKPSNVLLASDGPRVIDFGIARALDATGTLSSTAVGTPSYMSPEQISGHVVGPATDVFAWACTMVFAATGSPPFGQDSIPAVMNRILNQEPYLGMLTGPLREIVTACLVKDPARRPTAQQVLLRLLSHEGVVLPGAGAPAPTTILQEGAQVAAEGAPSGGWASPGPYAPPSDTPPPGPYAPPSDTPPPGPYAPAGDTPPPGPYGTDRPAGPYPGDTPPYGRGPDTAPPGPYGPTAPYGPYGPAGDPPTTPARRRTRPGVVAAVAAGAVVLIATSAVAAVQLLPHHRSNPRPSPTDALAGRTGGGFRMAMYSPDAIDPSNAVLTSDVFAAENLFTGLTTIRPDGSVAQALATKMTPNTGCTEWDFTIKQGTTFTDGSAVDAAAFVRGWNRAARGTGMGYLMTEIKGYPDVVAGRSKTMQGVVAEGAGTLRVTLTKADCDFAMRVATPPFAPVPASAGEPTNTAFNNNPVGNGPFRVSQYTPNQRLSLVRNAGYTLARPKLDTVDVTFVSDLNQALTGFDAGQYDWAQVEGTTVNSARARHTADHKLIQVASTTMTYLMPLTDQGPMKSKEARLAVSYALDRKALAAAMGQGYTPATSLVPPAVPGAYVGGCTACTTDIGKAKSLADQAGLGSGAKVTLTIANQPAYLQLATLVQSQLRTALGWNVQLRTLPTAEFYKDMAGKNPQGLYRLSWAADYPSAESVLDALLAGDNIQRKSDGSTTGTNYARYNSPAFDTALNSARATSDSTQRAQRLRAAEKIALDDMAYIPLYSNATFRVANTASFVGMDLDYTGFPVLTTAAHK</sequence>